<evidence type="ECO:0000313" key="3">
    <source>
        <dbReference type="Proteomes" id="UP000245168"/>
    </source>
</evidence>
<organism evidence="2 3">
    <name type="scientific">Marinicauda salina</name>
    <dbReference type="NCBI Taxonomy" id="2135793"/>
    <lineage>
        <taxon>Bacteria</taxon>
        <taxon>Pseudomonadati</taxon>
        <taxon>Pseudomonadota</taxon>
        <taxon>Alphaproteobacteria</taxon>
        <taxon>Maricaulales</taxon>
        <taxon>Maricaulaceae</taxon>
        <taxon>Marinicauda</taxon>
    </lineage>
</organism>
<gene>
    <name evidence="2" type="ORF">DDZ18_04560</name>
</gene>
<accession>A0A2U2BXX9</accession>
<dbReference type="Proteomes" id="UP000245168">
    <property type="component" value="Unassembled WGS sequence"/>
</dbReference>
<reference evidence="3" key="1">
    <citation type="submission" date="2018-05" db="EMBL/GenBank/DDBJ databases">
        <authorList>
            <person name="Liu B.-T."/>
        </authorList>
    </citation>
    <scope>NUCLEOTIDE SEQUENCE [LARGE SCALE GENOMIC DNA]</scope>
    <source>
        <strain evidence="3">WD6-1</strain>
    </source>
</reference>
<dbReference type="EMBL" id="QEXV01000001">
    <property type="protein sequence ID" value="PWE18866.1"/>
    <property type="molecule type" value="Genomic_DNA"/>
</dbReference>
<sequence length="136" mass="14369">MVVGLTTKDGRKRPRSGAGVGRKKGLPPMIYAAKSLTAALMAAAAAPLAQAGESAPTVQVIALDDVDLARADDVAALRRDIRAASHRVCRSRGRDIEALNAERRCREAAEERALAQLDRFVAEARREAVVVAAASP</sequence>
<feature type="compositionally biased region" description="Basic residues" evidence="1">
    <location>
        <begin position="10"/>
        <end position="25"/>
    </location>
</feature>
<dbReference type="AlphaFoldDB" id="A0A2U2BXX9"/>
<dbReference type="InterPro" id="IPR030972">
    <property type="entry name" value="UrcA_uranyl"/>
</dbReference>
<keyword evidence="3" id="KW-1185">Reference proteome</keyword>
<protein>
    <recommendedName>
        <fullName evidence="4">UrcA family protein</fullName>
    </recommendedName>
</protein>
<name>A0A2U2BXX9_9PROT</name>
<evidence type="ECO:0000256" key="1">
    <source>
        <dbReference type="SAM" id="MobiDB-lite"/>
    </source>
</evidence>
<comment type="caution">
    <text evidence="2">The sequence shown here is derived from an EMBL/GenBank/DDBJ whole genome shotgun (WGS) entry which is preliminary data.</text>
</comment>
<feature type="region of interest" description="Disordered" evidence="1">
    <location>
        <begin position="1"/>
        <end position="25"/>
    </location>
</feature>
<evidence type="ECO:0000313" key="2">
    <source>
        <dbReference type="EMBL" id="PWE18866.1"/>
    </source>
</evidence>
<proteinExistence type="predicted"/>
<evidence type="ECO:0008006" key="4">
    <source>
        <dbReference type="Google" id="ProtNLM"/>
    </source>
</evidence>
<dbReference type="NCBIfam" id="TIGR04433">
    <property type="entry name" value="UrcA_uranyl"/>
    <property type="match status" value="1"/>
</dbReference>